<feature type="short sequence motif" description="HXTX 2" evidence="2">
    <location>
        <begin position="129"/>
        <end position="132"/>
    </location>
</feature>
<comment type="function">
    <text evidence="2">Hydrolyzes RNA 2',3'-cyclic phosphodiester to an RNA 2'-phosphomonoester.</text>
</comment>
<feature type="active site" description="Proton acceptor" evidence="2">
    <location>
        <position position="129"/>
    </location>
</feature>
<proteinExistence type="inferred from homology"/>
<dbReference type="NCBIfam" id="TIGR02258">
    <property type="entry name" value="2_5_ligase"/>
    <property type="match status" value="1"/>
</dbReference>
<dbReference type="Pfam" id="PF02834">
    <property type="entry name" value="LigT_PEase"/>
    <property type="match status" value="1"/>
</dbReference>
<dbReference type="RefSeq" id="WP_244746655.1">
    <property type="nucleotide sequence ID" value="NZ_CP095071.1"/>
</dbReference>
<reference evidence="4 5" key="1">
    <citation type="submission" date="2022-04" db="EMBL/GenBank/DDBJ databases">
        <title>Gracilibacillus sp. isolated from saltern.</title>
        <authorList>
            <person name="Won M."/>
            <person name="Lee C.-M."/>
            <person name="Woen H.-Y."/>
            <person name="Kwon S.-W."/>
        </authorList>
    </citation>
    <scope>NUCLEOTIDE SEQUENCE [LARGE SCALE GENOMIC DNA]</scope>
    <source>
        <strain evidence="4 5">SSPM10-3</strain>
    </source>
</reference>
<feature type="domain" description="Phosphoesterase HXTX" evidence="3">
    <location>
        <begin position="16"/>
        <end position="95"/>
    </location>
</feature>
<feature type="active site" description="Proton donor" evidence="2">
    <location>
        <position position="46"/>
    </location>
</feature>
<dbReference type="InterPro" id="IPR004175">
    <property type="entry name" value="RNA_CPDase"/>
</dbReference>
<dbReference type="PANTHER" id="PTHR35561:SF1">
    <property type="entry name" value="RNA 2',3'-CYCLIC PHOSPHODIESTERASE"/>
    <property type="match status" value="1"/>
</dbReference>
<protein>
    <recommendedName>
        <fullName evidence="2">RNA 2',3'-cyclic phosphodiesterase</fullName>
        <shortName evidence="2">RNA 2',3'-CPDase</shortName>
        <ecNumber evidence="2">3.1.4.58</ecNumber>
    </recommendedName>
</protein>
<dbReference type="SUPFAM" id="SSF55144">
    <property type="entry name" value="LigT-like"/>
    <property type="match status" value="1"/>
</dbReference>
<evidence type="ECO:0000313" key="5">
    <source>
        <dbReference type="Proteomes" id="UP000831537"/>
    </source>
</evidence>
<evidence type="ECO:0000256" key="1">
    <source>
        <dbReference type="ARBA" id="ARBA00022801"/>
    </source>
</evidence>
<dbReference type="EC" id="3.1.4.58" evidence="2"/>
<sequence>MSSYQEKHYFIAFELDQSAKDWLHLIQQRLVPHLSYKQWVHSDDFHITLQFLGSVTEETLESVCLQLEKINPAPFTLEIGGIATFGKEDMPRVLWVGVEKSESILQVHQHVTTAISPYVKIDERAYTPHITLAKKWAAATPIADKHVLHEPTGSRKVSITKVVIYEINPEKKPKYHVWRQFEWR</sequence>
<feature type="short sequence motif" description="HXTX 1" evidence="2">
    <location>
        <begin position="46"/>
        <end position="49"/>
    </location>
</feature>
<gene>
    <name evidence="4" type="primary">thpR</name>
    <name evidence="4" type="ORF">MUN87_05465</name>
</gene>
<accession>A0ABY4GPR0</accession>
<keyword evidence="1 2" id="KW-0378">Hydrolase</keyword>
<keyword evidence="5" id="KW-1185">Reference proteome</keyword>
<dbReference type="Gene3D" id="3.90.1140.10">
    <property type="entry name" value="Cyclic phosphodiesterase"/>
    <property type="match status" value="1"/>
</dbReference>
<organism evidence="4 5">
    <name type="scientific">Gracilibacillus salinarum</name>
    <dbReference type="NCBI Taxonomy" id="2932255"/>
    <lineage>
        <taxon>Bacteria</taxon>
        <taxon>Bacillati</taxon>
        <taxon>Bacillota</taxon>
        <taxon>Bacilli</taxon>
        <taxon>Bacillales</taxon>
        <taxon>Bacillaceae</taxon>
        <taxon>Gracilibacillus</taxon>
    </lineage>
</organism>
<evidence type="ECO:0000313" key="4">
    <source>
        <dbReference type="EMBL" id="UOQ86337.1"/>
    </source>
</evidence>
<dbReference type="InterPro" id="IPR009097">
    <property type="entry name" value="Cyclic_Pdiesterase"/>
</dbReference>
<dbReference type="EMBL" id="CP095071">
    <property type="protein sequence ID" value="UOQ86337.1"/>
    <property type="molecule type" value="Genomic_DNA"/>
</dbReference>
<evidence type="ECO:0000259" key="3">
    <source>
        <dbReference type="Pfam" id="PF02834"/>
    </source>
</evidence>
<comment type="catalytic activity">
    <reaction evidence="2">
        <text>a 3'-end 2',3'-cyclophospho-ribonucleotide-RNA + H2O = a 3'-end 2'-phospho-ribonucleotide-RNA + H(+)</text>
        <dbReference type="Rhea" id="RHEA:11828"/>
        <dbReference type="Rhea" id="RHEA-COMP:10464"/>
        <dbReference type="Rhea" id="RHEA-COMP:17353"/>
        <dbReference type="ChEBI" id="CHEBI:15377"/>
        <dbReference type="ChEBI" id="CHEBI:15378"/>
        <dbReference type="ChEBI" id="CHEBI:83064"/>
        <dbReference type="ChEBI" id="CHEBI:173113"/>
        <dbReference type="EC" id="3.1.4.58"/>
    </reaction>
</comment>
<dbReference type="Proteomes" id="UP000831537">
    <property type="component" value="Chromosome"/>
</dbReference>
<dbReference type="HAMAP" id="MF_01940">
    <property type="entry name" value="RNA_CPDase"/>
    <property type="match status" value="1"/>
</dbReference>
<dbReference type="InterPro" id="IPR014051">
    <property type="entry name" value="Phosphoesterase_HXTX"/>
</dbReference>
<name>A0ABY4GPR0_9BACI</name>
<comment type="similarity">
    <text evidence="2">Belongs to the 2H phosphoesterase superfamily. ThpR family.</text>
</comment>
<evidence type="ECO:0000256" key="2">
    <source>
        <dbReference type="HAMAP-Rule" id="MF_01940"/>
    </source>
</evidence>
<dbReference type="PANTHER" id="PTHR35561">
    <property type="entry name" value="RNA 2',3'-CYCLIC PHOSPHODIESTERASE"/>
    <property type="match status" value="1"/>
</dbReference>